<evidence type="ECO:0000256" key="1">
    <source>
        <dbReference type="SAM" id="SignalP"/>
    </source>
</evidence>
<gene>
    <name evidence="2" type="ORF">FU658_06295</name>
</gene>
<comment type="caution">
    <text evidence="2">The sequence shown here is derived from an EMBL/GenBank/DDBJ whole genome shotgun (WGS) entry which is preliminary data.</text>
</comment>
<keyword evidence="1" id="KW-0732">Signal</keyword>
<accession>A0A5C8KY11</accession>
<dbReference type="AlphaFoldDB" id="A0A5C8KY11"/>
<dbReference type="OrthoDB" id="241638at2"/>
<protein>
    <submittedName>
        <fullName evidence="2">ScyD/ScyE family protein</fullName>
    </submittedName>
</protein>
<proteinExistence type="predicted"/>
<dbReference type="Proteomes" id="UP000321248">
    <property type="component" value="Unassembled WGS sequence"/>
</dbReference>
<keyword evidence="3" id="KW-1185">Reference proteome</keyword>
<sequence>MTIASTTRVIAPGLLLLSSLALANGPQPHETFTFTGPAFDIAATPSGSILVADFDTVREIRANGVRDLISLPVVMDKGGFGAIAPTFINGLEPIGNRSFFATRSGLDLAVGAALFRANPGSREHLRVAADIESFTLGNWPVNAPGQKPGWKNFACEPPGGFSAGPQTNPYHLTALSPNDVLIADAAGNTLLHANRRGKVDVVATFDPVVDPDTQEPLVQFPLDENTNCPVEPVPTAVAVGADGAYYVAELTGAVGENFLGQPTPPGLASVWRIEPEARNVKCPSDECAKVVTGLNSIIDIEFGPGGQLYVVEFEENGFLAAVAPDLGIPVVGGSVKRCNVAENSCEIIVGGDGSLFLPGAITFDRNDNLWLLDNVFAPTVRRIDW</sequence>
<dbReference type="InterPro" id="IPR011042">
    <property type="entry name" value="6-blade_b-propeller_TolB-like"/>
</dbReference>
<evidence type="ECO:0000313" key="2">
    <source>
        <dbReference type="EMBL" id="TXK64493.1"/>
    </source>
</evidence>
<dbReference type="Gene3D" id="2.120.10.30">
    <property type="entry name" value="TolB, C-terminal domain"/>
    <property type="match status" value="1"/>
</dbReference>
<evidence type="ECO:0000313" key="3">
    <source>
        <dbReference type="Proteomes" id="UP000321248"/>
    </source>
</evidence>
<dbReference type="RefSeq" id="WP_147891304.1">
    <property type="nucleotide sequence ID" value="NZ_VRTS01000003.1"/>
</dbReference>
<dbReference type="EMBL" id="VRTS01000003">
    <property type="protein sequence ID" value="TXK64493.1"/>
    <property type="molecule type" value="Genomic_DNA"/>
</dbReference>
<feature type="signal peptide" evidence="1">
    <location>
        <begin position="1"/>
        <end position="23"/>
    </location>
</feature>
<dbReference type="SUPFAM" id="SSF101898">
    <property type="entry name" value="NHL repeat"/>
    <property type="match status" value="1"/>
</dbReference>
<name>A0A5C8KY11_9GAMM</name>
<dbReference type="InterPro" id="IPR048031">
    <property type="entry name" value="ScyD/ScyE-like"/>
</dbReference>
<organism evidence="2 3">
    <name type="scientific">Alkalisalibacterium limincola</name>
    <dbReference type="NCBI Taxonomy" id="2699169"/>
    <lineage>
        <taxon>Bacteria</taxon>
        <taxon>Pseudomonadati</taxon>
        <taxon>Pseudomonadota</taxon>
        <taxon>Gammaproteobacteria</taxon>
        <taxon>Lysobacterales</taxon>
        <taxon>Lysobacteraceae</taxon>
        <taxon>Alkalisalibacterium</taxon>
    </lineage>
</organism>
<dbReference type="NCBIfam" id="NF033206">
    <property type="entry name" value="ScyE_fam"/>
    <property type="match status" value="1"/>
</dbReference>
<reference evidence="2 3" key="1">
    <citation type="submission" date="2019-08" db="EMBL/GenBank/DDBJ databases">
        <authorList>
            <person name="Karlyshev A.V."/>
        </authorList>
    </citation>
    <scope>NUCLEOTIDE SEQUENCE [LARGE SCALE GENOMIC DNA]</scope>
    <source>
        <strain evidence="2 3">Alg18-2.2</strain>
    </source>
</reference>
<feature type="chain" id="PRO_5022776509" evidence="1">
    <location>
        <begin position="24"/>
        <end position="385"/>
    </location>
</feature>